<dbReference type="GO" id="GO:0003677">
    <property type="term" value="F:DNA binding"/>
    <property type="evidence" value="ECO:0007669"/>
    <property type="project" value="UniProtKB-UniRule"/>
</dbReference>
<dbReference type="InterPro" id="IPR001867">
    <property type="entry name" value="OmpR/PhoB-type_DNA-bd"/>
</dbReference>
<evidence type="ECO:0000313" key="6">
    <source>
        <dbReference type="EMBL" id="MCA9728107.1"/>
    </source>
</evidence>
<keyword evidence="4" id="KW-1133">Transmembrane helix</keyword>
<gene>
    <name evidence="6" type="ORF">KC729_10520</name>
</gene>
<dbReference type="Gene3D" id="2.120.10.30">
    <property type="entry name" value="TolB, C-terminal domain"/>
    <property type="match status" value="2"/>
</dbReference>
<dbReference type="CDD" id="cd00383">
    <property type="entry name" value="trans_reg_C"/>
    <property type="match status" value="1"/>
</dbReference>
<dbReference type="InterPro" id="IPR016032">
    <property type="entry name" value="Sig_transdc_resp-reg_C-effctor"/>
</dbReference>
<evidence type="ECO:0000256" key="1">
    <source>
        <dbReference type="ARBA" id="ARBA00009820"/>
    </source>
</evidence>
<dbReference type="SMART" id="SM00862">
    <property type="entry name" value="Trans_reg_C"/>
    <property type="match status" value="1"/>
</dbReference>
<evidence type="ECO:0000256" key="4">
    <source>
        <dbReference type="SAM" id="Phobius"/>
    </source>
</evidence>
<keyword evidence="2 3" id="KW-0238">DNA-binding</keyword>
<feature type="non-terminal residue" evidence="6">
    <location>
        <position position="1"/>
    </location>
</feature>
<dbReference type="SUPFAM" id="SSF46894">
    <property type="entry name" value="C-terminal effector domain of the bipartite response regulators"/>
    <property type="match status" value="1"/>
</dbReference>
<dbReference type="Pfam" id="PF07676">
    <property type="entry name" value="PD40"/>
    <property type="match status" value="6"/>
</dbReference>
<dbReference type="EMBL" id="JAGQHR010000301">
    <property type="protein sequence ID" value="MCA9728107.1"/>
    <property type="molecule type" value="Genomic_DNA"/>
</dbReference>
<protein>
    <submittedName>
        <fullName evidence="6">PD40 domain-containing protein</fullName>
    </submittedName>
</protein>
<dbReference type="Pfam" id="PF00486">
    <property type="entry name" value="Trans_reg_C"/>
    <property type="match status" value="1"/>
</dbReference>
<reference evidence="6" key="2">
    <citation type="journal article" date="2021" name="Microbiome">
        <title>Successional dynamics and alternative stable states in a saline activated sludge microbial community over 9 years.</title>
        <authorList>
            <person name="Wang Y."/>
            <person name="Ye J."/>
            <person name="Ju F."/>
            <person name="Liu L."/>
            <person name="Boyd J.A."/>
            <person name="Deng Y."/>
            <person name="Parks D.H."/>
            <person name="Jiang X."/>
            <person name="Yin X."/>
            <person name="Woodcroft B.J."/>
            <person name="Tyson G.W."/>
            <person name="Hugenholtz P."/>
            <person name="Polz M.F."/>
            <person name="Zhang T."/>
        </authorList>
    </citation>
    <scope>NUCLEOTIDE SEQUENCE</scope>
    <source>
        <strain evidence="6">HKST-UBA01</strain>
    </source>
</reference>
<dbReference type="InterPro" id="IPR011042">
    <property type="entry name" value="6-blade_b-propeller_TolB-like"/>
</dbReference>
<evidence type="ECO:0000259" key="5">
    <source>
        <dbReference type="PROSITE" id="PS51755"/>
    </source>
</evidence>
<dbReference type="AlphaFoldDB" id="A0A956M0W2"/>
<dbReference type="PROSITE" id="PS51755">
    <property type="entry name" value="OMPR_PHOB"/>
    <property type="match status" value="1"/>
</dbReference>
<dbReference type="PANTHER" id="PTHR36842:SF1">
    <property type="entry name" value="PROTEIN TOLB"/>
    <property type="match status" value="1"/>
</dbReference>
<dbReference type="InterPro" id="IPR011659">
    <property type="entry name" value="WD40"/>
</dbReference>
<name>A0A956M0W2_UNCEI</name>
<dbReference type="PANTHER" id="PTHR36842">
    <property type="entry name" value="PROTEIN TOLB HOMOLOG"/>
    <property type="match status" value="1"/>
</dbReference>
<dbReference type="Proteomes" id="UP000697710">
    <property type="component" value="Unassembled WGS sequence"/>
</dbReference>
<comment type="similarity">
    <text evidence="1">Belongs to the TolB family.</text>
</comment>
<comment type="caution">
    <text evidence="6">The sequence shown here is derived from an EMBL/GenBank/DDBJ whole genome shotgun (WGS) entry which is preliminary data.</text>
</comment>
<reference evidence="6" key="1">
    <citation type="submission" date="2020-04" db="EMBL/GenBank/DDBJ databases">
        <authorList>
            <person name="Zhang T."/>
        </authorList>
    </citation>
    <scope>NUCLEOTIDE SEQUENCE</scope>
    <source>
        <strain evidence="6">HKST-UBA01</strain>
    </source>
</reference>
<feature type="domain" description="OmpR/PhoB-type" evidence="5">
    <location>
        <begin position="7"/>
        <end position="105"/>
    </location>
</feature>
<evidence type="ECO:0000256" key="2">
    <source>
        <dbReference type="ARBA" id="ARBA00023125"/>
    </source>
</evidence>
<dbReference type="GO" id="GO:0006355">
    <property type="term" value="P:regulation of DNA-templated transcription"/>
    <property type="evidence" value="ECO:0007669"/>
    <property type="project" value="InterPro"/>
</dbReference>
<feature type="DNA-binding region" description="OmpR/PhoB-type" evidence="3">
    <location>
        <begin position="7"/>
        <end position="105"/>
    </location>
</feature>
<dbReference type="SUPFAM" id="SSF69304">
    <property type="entry name" value="Tricorn protease N-terminal domain"/>
    <property type="match status" value="1"/>
</dbReference>
<dbReference type="InterPro" id="IPR036388">
    <property type="entry name" value="WH-like_DNA-bd_sf"/>
</dbReference>
<proteinExistence type="inferred from homology"/>
<dbReference type="Gene3D" id="1.10.10.10">
    <property type="entry name" value="Winged helix-like DNA-binding domain superfamily/Winged helix DNA-binding domain"/>
    <property type="match status" value="1"/>
</dbReference>
<keyword evidence="4" id="KW-0472">Membrane</keyword>
<feature type="transmembrane region" description="Helical" evidence="4">
    <location>
        <begin position="149"/>
        <end position="171"/>
    </location>
</feature>
<accession>A0A956M0W2</accession>
<sequence>PLCRTSVPPFRVAGRLVLPSLNRIQHGAETFQLEPRVMLVFLHLASRPGEVFSREDLFETVWPDSVVCEEALTRTISELRRVFRDDPKSSRVIETIRGVGYRLVAPLEACGDIHTDTGASDRPDEVPRPSDGASARILRATRSKPRSRIVGIGIAAGAALAGCVALALAVLPRPEPRGTWRVRPLTSYPGPEYSPAISPDGSMVAFSWRGEHPDAEASLDLYVLCVDDGTPVRVTTDPGPDLYPAWSPDGTSIAYAEGQGRAFRLCTVSVLGGPVRSLCTVDAAVAGLDWSPDGKTIAYAAHDDSTSGYRIHLLSLESGQSRSLAVPHEPGDSDVSPSFSPDGRTIGFVRTRSLHDEEVVLFTPESGETRRLHGGRSRVSGLDWLSDSVLLLSSADIVDYDLWKVDLRTGKRSRFDLTGRPAIEPSLAADGRRLVYGELTYDCHIWDIAIDDSGRAHPSATPLIASTRMDLNPVPSPDGRSIAFLSDRTGSTELWVADAGGGNERRLTRNLGSYLASPCWSPDGSRLAVSAMIEGTLRIVLVDAASETVTPLPASAGHAQTMAWTASGDWIYYRVQTEDGWMVCRRHPGDGPEQRVSDQGYTVLDELSDGRLLCRKDGDPALWTLDGASGRAEILVPGSIARDWFSVALAAGGLYVLRREAGESRLERFDFASATSESLGVVPLDSGFLRVSSDGSRLLYDCTTDFGLDLMVADLAEPDRAS</sequence>
<dbReference type="GO" id="GO:0000160">
    <property type="term" value="P:phosphorelay signal transduction system"/>
    <property type="evidence" value="ECO:0007669"/>
    <property type="project" value="InterPro"/>
</dbReference>
<dbReference type="SUPFAM" id="SSF82171">
    <property type="entry name" value="DPP6 N-terminal domain-like"/>
    <property type="match status" value="1"/>
</dbReference>
<organism evidence="6 7">
    <name type="scientific">Eiseniibacteriota bacterium</name>
    <dbReference type="NCBI Taxonomy" id="2212470"/>
    <lineage>
        <taxon>Bacteria</taxon>
        <taxon>Candidatus Eiseniibacteriota</taxon>
    </lineage>
</organism>
<keyword evidence="4" id="KW-0812">Transmembrane</keyword>
<evidence type="ECO:0000313" key="7">
    <source>
        <dbReference type="Proteomes" id="UP000697710"/>
    </source>
</evidence>
<evidence type="ECO:0000256" key="3">
    <source>
        <dbReference type="PROSITE-ProRule" id="PRU01091"/>
    </source>
</evidence>